<protein>
    <submittedName>
        <fullName evidence="1">Uncharacterized protein</fullName>
    </submittedName>
</protein>
<proteinExistence type="predicted"/>
<dbReference type="AlphaFoldDB" id="A0A0A9ENJ9"/>
<organism evidence="1">
    <name type="scientific">Arundo donax</name>
    <name type="common">Giant reed</name>
    <name type="synonym">Donax arundinaceus</name>
    <dbReference type="NCBI Taxonomy" id="35708"/>
    <lineage>
        <taxon>Eukaryota</taxon>
        <taxon>Viridiplantae</taxon>
        <taxon>Streptophyta</taxon>
        <taxon>Embryophyta</taxon>
        <taxon>Tracheophyta</taxon>
        <taxon>Spermatophyta</taxon>
        <taxon>Magnoliopsida</taxon>
        <taxon>Liliopsida</taxon>
        <taxon>Poales</taxon>
        <taxon>Poaceae</taxon>
        <taxon>PACMAD clade</taxon>
        <taxon>Arundinoideae</taxon>
        <taxon>Arundineae</taxon>
        <taxon>Arundo</taxon>
    </lineage>
</organism>
<evidence type="ECO:0000313" key="1">
    <source>
        <dbReference type="EMBL" id="JAE02330.1"/>
    </source>
</evidence>
<reference evidence="1" key="2">
    <citation type="journal article" date="2015" name="Data Brief">
        <title>Shoot transcriptome of the giant reed, Arundo donax.</title>
        <authorList>
            <person name="Barrero R.A."/>
            <person name="Guerrero F.D."/>
            <person name="Moolhuijzen P."/>
            <person name="Goolsby J.A."/>
            <person name="Tidwell J."/>
            <person name="Bellgard S.E."/>
            <person name="Bellgard M.I."/>
        </authorList>
    </citation>
    <scope>NUCLEOTIDE SEQUENCE</scope>
    <source>
        <tissue evidence="1">Shoot tissue taken approximately 20 cm above the soil surface</tissue>
    </source>
</reference>
<name>A0A0A9ENJ9_ARUDO</name>
<sequence>MPIHAELLCFLCVLYSLAC</sequence>
<dbReference type="EMBL" id="GBRH01195566">
    <property type="protein sequence ID" value="JAE02330.1"/>
    <property type="molecule type" value="Transcribed_RNA"/>
</dbReference>
<accession>A0A0A9ENJ9</accession>
<reference evidence="1" key="1">
    <citation type="submission" date="2014-09" db="EMBL/GenBank/DDBJ databases">
        <authorList>
            <person name="Magalhaes I.L.F."/>
            <person name="Oliveira U."/>
            <person name="Santos F.R."/>
            <person name="Vidigal T.H.D.A."/>
            <person name="Brescovit A.D."/>
            <person name="Santos A.J."/>
        </authorList>
    </citation>
    <scope>NUCLEOTIDE SEQUENCE</scope>
    <source>
        <tissue evidence="1">Shoot tissue taken approximately 20 cm above the soil surface</tissue>
    </source>
</reference>